<accession>A0A3N9XU05</accession>
<evidence type="ECO:0000313" key="3">
    <source>
        <dbReference type="EMBL" id="RQX10287.1"/>
    </source>
</evidence>
<sequence length="170" mass="18042">MVADAFRSRLVLVNAVANANGTLAAALRILLVEDDPADVALIESAFAACDLPTELHLVGDGEEAMTFLNRTGTHTDAPRPDLIILDLNMPRMNGGEVLSAVKADDQLKAIPIVVFTTSAVDADVLSSYAAHANAYVTKPVDLPTFERVVSDIHRFYSTIASLPLAPSDLG</sequence>
<evidence type="ECO:0000259" key="2">
    <source>
        <dbReference type="PROSITE" id="PS50110"/>
    </source>
</evidence>
<dbReference type="SUPFAM" id="SSF52172">
    <property type="entry name" value="CheY-like"/>
    <property type="match status" value="1"/>
</dbReference>
<gene>
    <name evidence="3" type="ORF">DLJ58_12065</name>
</gene>
<dbReference type="CDD" id="cd17557">
    <property type="entry name" value="REC_Rcp-like"/>
    <property type="match status" value="1"/>
</dbReference>
<dbReference type="InterPro" id="IPR052893">
    <property type="entry name" value="TCS_response_regulator"/>
</dbReference>
<feature type="modified residue" description="4-aspartylphosphate" evidence="1">
    <location>
        <position position="86"/>
    </location>
</feature>
<dbReference type="InterPro" id="IPR001789">
    <property type="entry name" value="Sig_transdc_resp-reg_receiver"/>
</dbReference>
<dbReference type="PANTHER" id="PTHR44520:SF2">
    <property type="entry name" value="RESPONSE REGULATOR RCP1"/>
    <property type="match status" value="1"/>
</dbReference>
<dbReference type="AlphaFoldDB" id="A0A3N9XU05"/>
<dbReference type="EMBL" id="QGSY01000159">
    <property type="protein sequence ID" value="RQX10287.1"/>
    <property type="molecule type" value="Genomic_DNA"/>
</dbReference>
<keyword evidence="4" id="KW-1185">Reference proteome</keyword>
<reference evidence="3 4" key="1">
    <citation type="submission" date="2018-05" db="EMBL/GenBank/DDBJ databases">
        <title>Micromonospora from Atacama Desert.</title>
        <authorList>
            <person name="Carro L."/>
            <person name="Goodfellow M."/>
            <person name="Klenk H.-P."/>
        </authorList>
    </citation>
    <scope>NUCLEOTIDE SEQUENCE [LARGE SCALE GENOMIC DNA]</scope>
    <source>
        <strain evidence="3 4">LB32</strain>
    </source>
</reference>
<dbReference type="Gene3D" id="3.40.50.2300">
    <property type="match status" value="1"/>
</dbReference>
<feature type="domain" description="Response regulatory" evidence="2">
    <location>
        <begin position="28"/>
        <end position="153"/>
    </location>
</feature>
<dbReference type="Proteomes" id="UP000266889">
    <property type="component" value="Unassembled WGS sequence"/>
</dbReference>
<proteinExistence type="predicted"/>
<protein>
    <submittedName>
        <fullName evidence="3">Response regulator</fullName>
    </submittedName>
</protein>
<evidence type="ECO:0000313" key="4">
    <source>
        <dbReference type="Proteomes" id="UP000266889"/>
    </source>
</evidence>
<name>A0A3N9XU05_9ACTN</name>
<evidence type="ECO:0000256" key="1">
    <source>
        <dbReference type="PROSITE-ProRule" id="PRU00169"/>
    </source>
</evidence>
<dbReference type="OrthoDB" id="9793549at2"/>
<dbReference type="SMART" id="SM00448">
    <property type="entry name" value="REC"/>
    <property type="match status" value="1"/>
</dbReference>
<dbReference type="PROSITE" id="PS50110">
    <property type="entry name" value="RESPONSE_REGULATORY"/>
    <property type="match status" value="1"/>
</dbReference>
<dbReference type="InterPro" id="IPR011006">
    <property type="entry name" value="CheY-like_superfamily"/>
</dbReference>
<organism evidence="3 4">
    <name type="scientific">Micromonospora arida</name>
    <dbReference type="NCBI Taxonomy" id="2203715"/>
    <lineage>
        <taxon>Bacteria</taxon>
        <taxon>Bacillati</taxon>
        <taxon>Actinomycetota</taxon>
        <taxon>Actinomycetes</taxon>
        <taxon>Micromonosporales</taxon>
        <taxon>Micromonosporaceae</taxon>
        <taxon>Micromonospora</taxon>
    </lineage>
</organism>
<dbReference type="PANTHER" id="PTHR44520">
    <property type="entry name" value="RESPONSE REGULATOR RCP1-RELATED"/>
    <property type="match status" value="1"/>
</dbReference>
<comment type="caution">
    <text evidence="3">The sequence shown here is derived from an EMBL/GenBank/DDBJ whole genome shotgun (WGS) entry which is preliminary data.</text>
</comment>
<keyword evidence="1" id="KW-0597">Phosphoprotein</keyword>
<dbReference type="Pfam" id="PF00072">
    <property type="entry name" value="Response_reg"/>
    <property type="match status" value="1"/>
</dbReference>
<dbReference type="GO" id="GO:0000160">
    <property type="term" value="P:phosphorelay signal transduction system"/>
    <property type="evidence" value="ECO:0007669"/>
    <property type="project" value="InterPro"/>
</dbReference>